<feature type="region of interest" description="Disordered" evidence="1">
    <location>
        <begin position="26"/>
        <end position="52"/>
    </location>
</feature>
<gene>
    <name evidence="2" type="ORF">NCTC13229_06866</name>
</gene>
<proteinExistence type="predicted"/>
<evidence type="ECO:0000313" key="2">
    <source>
        <dbReference type="EMBL" id="SPZ43331.1"/>
    </source>
</evidence>
<protein>
    <submittedName>
        <fullName evidence="2">Uncharacterized protein</fullName>
    </submittedName>
</protein>
<evidence type="ECO:0000256" key="1">
    <source>
        <dbReference type="SAM" id="MobiDB-lite"/>
    </source>
</evidence>
<accession>A0AB38FPH4</accession>
<comment type="caution">
    <text evidence="2">The sequence shown here is derived from an EMBL/GenBank/DDBJ whole genome shotgun (WGS) entry which is preliminary data.</text>
</comment>
<organism evidence="2 3">
    <name type="scientific">Rhodococcus wratislaviensis</name>
    <name type="common">Tsukamurella wratislaviensis</name>
    <dbReference type="NCBI Taxonomy" id="44752"/>
    <lineage>
        <taxon>Bacteria</taxon>
        <taxon>Bacillati</taxon>
        <taxon>Actinomycetota</taxon>
        <taxon>Actinomycetes</taxon>
        <taxon>Mycobacteriales</taxon>
        <taxon>Nocardiaceae</taxon>
        <taxon>Rhodococcus</taxon>
    </lineage>
</organism>
<reference evidence="2 3" key="1">
    <citation type="submission" date="2018-06" db="EMBL/GenBank/DDBJ databases">
        <authorList>
            <consortium name="Pathogen Informatics"/>
            <person name="Doyle S."/>
        </authorList>
    </citation>
    <scope>NUCLEOTIDE SEQUENCE [LARGE SCALE GENOMIC DNA]</scope>
    <source>
        <strain evidence="2 3">NCTC13229</strain>
    </source>
</reference>
<dbReference type="EMBL" id="UAUI01000028">
    <property type="protein sequence ID" value="SPZ43331.1"/>
    <property type="molecule type" value="Genomic_DNA"/>
</dbReference>
<sequence>MAIKVGALSSTPETGVHFLALRVGADRQMPSRRESEPETSLWQTRPGGAASW</sequence>
<dbReference type="AlphaFoldDB" id="A0AB38FPH4"/>
<dbReference type="Proteomes" id="UP000251211">
    <property type="component" value="Unassembled WGS sequence"/>
</dbReference>
<evidence type="ECO:0000313" key="3">
    <source>
        <dbReference type="Proteomes" id="UP000251211"/>
    </source>
</evidence>
<name>A0AB38FPH4_RHOWR</name>